<keyword evidence="1" id="KW-0732">Signal</keyword>
<accession>A0A0N1I115</accession>
<keyword evidence="3" id="KW-0812">Transmembrane</keyword>
<evidence type="ECO:0000256" key="2">
    <source>
        <dbReference type="SAM" id="MobiDB-lite"/>
    </source>
</evidence>
<dbReference type="PANTHER" id="PTHR31836:SF28">
    <property type="entry name" value="SRCR DOMAIN-CONTAINING PROTEIN-RELATED"/>
    <property type="match status" value="1"/>
</dbReference>
<feature type="compositionally biased region" description="Basic and acidic residues" evidence="2">
    <location>
        <begin position="1"/>
        <end position="12"/>
    </location>
</feature>
<dbReference type="EMBL" id="LFJN01000001">
    <property type="protein sequence ID" value="KPI45403.1"/>
    <property type="molecule type" value="Genomic_DNA"/>
</dbReference>
<name>A0A0N1I115_9EURO</name>
<dbReference type="Gene3D" id="2.40.40.10">
    <property type="entry name" value="RlpA-like domain"/>
    <property type="match status" value="1"/>
</dbReference>
<reference evidence="5 6" key="1">
    <citation type="submission" date="2015-06" db="EMBL/GenBank/DDBJ databases">
        <title>Draft genome of the ant-associated black yeast Phialophora attae CBS 131958.</title>
        <authorList>
            <person name="Moreno L.F."/>
            <person name="Stielow B.J."/>
            <person name="de Hoog S."/>
            <person name="Vicente V.A."/>
            <person name="Weiss V.A."/>
            <person name="de Vries M."/>
            <person name="Cruz L.M."/>
            <person name="Souza E.M."/>
        </authorList>
    </citation>
    <scope>NUCLEOTIDE SEQUENCE [LARGE SCALE GENOMIC DNA]</scope>
    <source>
        <strain evidence="5 6">CBS 131958</strain>
    </source>
</reference>
<evidence type="ECO:0000259" key="4">
    <source>
        <dbReference type="Pfam" id="PF03330"/>
    </source>
</evidence>
<dbReference type="VEuPathDB" id="FungiDB:AB675_444"/>
<protein>
    <recommendedName>
        <fullName evidence="4">RlpA-like protein double-psi beta-barrel domain-containing protein</fullName>
    </recommendedName>
</protein>
<dbReference type="InterPro" id="IPR051477">
    <property type="entry name" value="Expansin_CellWall"/>
</dbReference>
<dbReference type="OrthoDB" id="623670at2759"/>
<dbReference type="InterPro" id="IPR036908">
    <property type="entry name" value="RlpA-like_sf"/>
</dbReference>
<dbReference type="CDD" id="cd22191">
    <property type="entry name" value="DPBB_RlpA_EXP_N-like"/>
    <property type="match status" value="1"/>
</dbReference>
<dbReference type="Proteomes" id="UP000038010">
    <property type="component" value="Unassembled WGS sequence"/>
</dbReference>
<dbReference type="Pfam" id="PF03330">
    <property type="entry name" value="DPBB_1"/>
    <property type="match status" value="1"/>
</dbReference>
<evidence type="ECO:0000313" key="5">
    <source>
        <dbReference type="EMBL" id="KPI45403.1"/>
    </source>
</evidence>
<keyword evidence="3" id="KW-0472">Membrane</keyword>
<comment type="caution">
    <text evidence="5">The sequence shown here is derived from an EMBL/GenBank/DDBJ whole genome shotgun (WGS) entry which is preliminary data.</text>
</comment>
<proteinExistence type="predicted"/>
<gene>
    <name evidence="5" type="ORF">AB675_444</name>
</gene>
<keyword evidence="6" id="KW-1185">Reference proteome</keyword>
<feature type="transmembrane region" description="Helical" evidence="3">
    <location>
        <begin position="59"/>
        <end position="81"/>
    </location>
</feature>
<evidence type="ECO:0000256" key="1">
    <source>
        <dbReference type="ARBA" id="ARBA00022729"/>
    </source>
</evidence>
<dbReference type="AlphaFoldDB" id="A0A0N1I115"/>
<evidence type="ECO:0000313" key="6">
    <source>
        <dbReference type="Proteomes" id="UP000038010"/>
    </source>
</evidence>
<keyword evidence="3" id="KW-1133">Transmembrane helix</keyword>
<sequence>MGPSYEPKEPPARKHTIARKPVATTPSRYDPPPLRSLPRHSPTLVSRIRTRWSFMSKRLRVLVVFGVVVVLALILGLAIGLGTRSKTQNLPLPGGNGGPFSGELTYYDPGLGSCGVTSSSSQNIVAVAHSLYDAAQTGSDPNQNPLCGRKIRAKRVKEGSGERSVDLTVVDRCTGCAPKDIDVSLSVFKQLADPDLGRVDVTWNWL</sequence>
<dbReference type="GeneID" id="28736458"/>
<dbReference type="PANTHER" id="PTHR31836">
    <property type="match status" value="1"/>
</dbReference>
<feature type="domain" description="RlpA-like protein double-psi beta-barrel" evidence="4">
    <location>
        <begin position="127"/>
        <end position="202"/>
    </location>
</feature>
<dbReference type="SUPFAM" id="SSF50685">
    <property type="entry name" value="Barwin-like endoglucanases"/>
    <property type="match status" value="1"/>
</dbReference>
<feature type="region of interest" description="Disordered" evidence="2">
    <location>
        <begin position="1"/>
        <end position="40"/>
    </location>
</feature>
<dbReference type="InterPro" id="IPR009009">
    <property type="entry name" value="RlpA-like_DPBB"/>
</dbReference>
<dbReference type="RefSeq" id="XP_018005366.1">
    <property type="nucleotide sequence ID" value="XM_018144589.1"/>
</dbReference>
<organism evidence="5 6">
    <name type="scientific">Cyphellophora attinorum</name>
    <dbReference type="NCBI Taxonomy" id="1664694"/>
    <lineage>
        <taxon>Eukaryota</taxon>
        <taxon>Fungi</taxon>
        <taxon>Dikarya</taxon>
        <taxon>Ascomycota</taxon>
        <taxon>Pezizomycotina</taxon>
        <taxon>Eurotiomycetes</taxon>
        <taxon>Chaetothyriomycetidae</taxon>
        <taxon>Chaetothyriales</taxon>
        <taxon>Cyphellophoraceae</taxon>
        <taxon>Cyphellophora</taxon>
    </lineage>
</organism>
<evidence type="ECO:0000256" key="3">
    <source>
        <dbReference type="SAM" id="Phobius"/>
    </source>
</evidence>
<dbReference type="STRING" id="1664694.A0A0N1I115"/>